<dbReference type="GO" id="GO:0003700">
    <property type="term" value="F:DNA-binding transcription factor activity"/>
    <property type="evidence" value="ECO:0007669"/>
    <property type="project" value="InterPro"/>
</dbReference>
<dbReference type="RefSeq" id="WP_135086749.1">
    <property type="nucleotide sequence ID" value="NZ_SPDV01000019.1"/>
</dbReference>
<dbReference type="Pfam" id="PF12833">
    <property type="entry name" value="HTH_18"/>
    <property type="match status" value="1"/>
</dbReference>
<reference evidence="6 7" key="1">
    <citation type="submission" date="2019-03" db="EMBL/GenBank/DDBJ databases">
        <title>Genome sequence of Sphingomonas sp. 17J27-24.</title>
        <authorList>
            <person name="Kim M."/>
            <person name="Maeng S."/>
            <person name="Sathiyaraj S."/>
        </authorList>
    </citation>
    <scope>NUCLEOTIDE SEQUENCE [LARGE SCALE GENOMIC DNA]</scope>
    <source>
        <strain evidence="6 7">17J27-24</strain>
    </source>
</reference>
<feature type="domain" description="HTH araC/xylS-type" evidence="5">
    <location>
        <begin position="210"/>
        <end position="308"/>
    </location>
</feature>
<dbReference type="AlphaFoldDB" id="A0A4Y8ZSP6"/>
<keyword evidence="7" id="KW-1185">Reference proteome</keyword>
<dbReference type="EMBL" id="SPDV01000019">
    <property type="protein sequence ID" value="TFI58135.1"/>
    <property type="molecule type" value="Genomic_DNA"/>
</dbReference>
<dbReference type="Proteomes" id="UP000298213">
    <property type="component" value="Unassembled WGS sequence"/>
</dbReference>
<dbReference type="InterPro" id="IPR050204">
    <property type="entry name" value="AraC_XylS_family_regulators"/>
</dbReference>
<dbReference type="InterPro" id="IPR009057">
    <property type="entry name" value="Homeodomain-like_sf"/>
</dbReference>
<dbReference type="SUPFAM" id="SSF46689">
    <property type="entry name" value="Homeodomain-like"/>
    <property type="match status" value="2"/>
</dbReference>
<dbReference type="PROSITE" id="PS01124">
    <property type="entry name" value="HTH_ARAC_FAMILY_2"/>
    <property type="match status" value="1"/>
</dbReference>
<gene>
    <name evidence="6" type="ORF">E2493_11145</name>
</gene>
<accession>A0A4Y8ZSP6</accession>
<evidence type="ECO:0000256" key="3">
    <source>
        <dbReference type="ARBA" id="ARBA00023163"/>
    </source>
</evidence>
<proteinExistence type="predicted"/>
<evidence type="ECO:0000259" key="5">
    <source>
        <dbReference type="PROSITE" id="PS01124"/>
    </source>
</evidence>
<dbReference type="Gene3D" id="1.10.10.60">
    <property type="entry name" value="Homeodomain-like"/>
    <property type="match status" value="1"/>
</dbReference>
<feature type="region of interest" description="Disordered" evidence="4">
    <location>
        <begin position="307"/>
        <end position="337"/>
    </location>
</feature>
<dbReference type="OrthoDB" id="7191628at2"/>
<dbReference type="SMART" id="SM00342">
    <property type="entry name" value="HTH_ARAC"/>
    <property type="match status" value="1"/>
</dbReference>
<evidence type="ECO:0000256" key="4">
    <source>
        <dbReference type="SAM" id="MobiDB-lite"/>
    </source>
</evidence>
<protein>
    <submittedName>
        <fullName evidence="6">AraC family transcriptional regulator</fullName>
    </submittedName>
</protein>
<keyword evidence="1" id="KW-0805">Transcription regulation</keyword>
<comment type="caution">
    <text evidence="6">The sequence shown here is derived from an EMBL/GenBank/DDBJ whole genome shotgun (WGS) entry which is preliminary data.</text>
</comment>
<dbReference type="PANTHER" id="PTHR46796">
    <property type="entry name" value="HTH-TYPE TRANSCRIPTIONAL ACTIVATOR RHAS-RELATED"/>
    <property type="match status" value="1"/>
</dbReference>
<keyword evidence="2" id="KW-0238">DNA-binding</keyword>
<sequence length="337" mass="36863">MTTLLDMAGDGLEFDTASLPIEERFSAWASAMPFYAVSTPEPCAFEARIRAWLLPPVIVVDAMMSEVSVARTDEHIRTDGRDDLVLQLLDGSSLVAEFEGEETVARSGEIVLHDRARAFSGVLSAGRNVTVSMPRAFLEERLPGVAVHGLVLRDGLALPLAAFLASLTQVLAADQGESGELARLLRDLVAAAVRRSAPASRQASDATLKIRAHRYIRQNLSAPLDVRSLCEALGVSRSRLYRAFERDGGVGRYVTVERLKRVHRLLSDPAERSSIAQLAAAHGFPDSAHFSRLFRRTFGYGPQALRRRAGEDAGTKTPTVECDPAPARFNRWEDTRA</sequence>
<organism evidence="6 7">
    <name type="scientific">Sphingomonas parva</name>
    <dbReference type="NCBI Taxonomy" id="2555898"/>
    <lineage>
        <taxon>Bacteria</taxon>
        <taxon>Pseudomonadati</taxon>
        <taxon>Pseudomonadota</taxon>
        <taxon>Alphaproteobacteria</taxon>
        <taxon>Sphingomonadales</taxon>
        <taxon>Sphingomonadaceae</taxon>
        <taxon>Sphingomonas</taxon>
    </lineage>
</organism>
<evidence type="ECO:0000256" key="1">
    <source>
        <dbReference type="ARBA" id="ARBA00023015"/>
    </source>
</evidence>
<evidence type="ECO:0000313" key="6">
    <source>
        <dbReference type="EMBL" id="TFI58135.1"/>
    </source>
</evidence>
<dbReference type="PANTHER" id="PTHR46796:SF6">
    <property type="entry name" value="ARAC SUBFAMILY"/>
    <property type="match status" value="1"/>
</dbReference>
<evidence type="ECO:0000256" key="2">
    <source>
        <dbReference type="ARBA" id="ARBA00023125"/>
    </source>
</evidence>
<dbReference type="GO" id="GO:0043565">
    <property type="term" value="F:sequence-specific DNA binding"/>
    <property type="evidence" value="ECO:0007669"/>
    <property type="project" value="InterPro"/>
</dbReference>
<dbReference type="InterPro" id="IPR018060">
    <property type="entry name" value="HTH_AraC"/>
</dbReference>
<evidence type="ECO:0000313" key="7">
    <source>
        <dbReference type="Proteomes" id="UP000298213"/>
    </source>
</evidence>
<name>A0A4Y8ZSP6_9SPHN</name>
<keyword evidence="3" id="KW-0804">Transcription</keyword>